<organism evidence="3 4">
    <name type="scientific">Stackebrandtia nassauensis (strain DSM 44728 / CIP 108903 / NRRL B-16338 / NBRC 102104 / LLR-40K-21)</name>
    <dbReference type="NCBI Taxonomy" id="446470"/>
    <lineage>
        <taxon>Bacteria</taxon>
        <taxon>Bacillati</taxon>
        <taxon>Actinomycetota</taxon>
        <taxon>Actinomycetes</taxon>
        <taxon>Glycomycetales</taxon>
        <taxon>Glycomycetaceae</taxon>
        <taxon>Stackebrandtia</taxon>
    </lineage>
</organism>
<dbReference type="Gene3D" id="3.40.50.1820">
    <property type="entry name" value="alpha/beta hydrolase"/>
    <property type="match status" value="1"/>
</dbReference>
<reference evidence="3 4" key="1">
    <citation type="journal article" date="2009" name="Stand. Genomic Sci.">
        <title>Complete genome sequence of Stackebrandtia nassauensis type strain (LLR-40K-21).</title>
        <authorList>
            <person name="Munk C."/>
            <person name="Lapidus A."/>
            <person name="Copeland A."/>
            <person name="Jando M."/>
            <person name="Mayilraj S."/>
            <person name="Glavina Del Rio T."/>
            <person name="Nolan M."/>
            <person name="Chen F."/>
            <person name="Lucas S."/>
            <person name="Tice H."/>
            <person name="Cheng J.F."/>
            <person name="Han C."/>
            <person name="Detter J.C."/>
            <person name="Bruce D."/>
            <person name="Goodwin L."/>
            <person name="Chain P."/>
            <person name="Pitluck S."/>
            <person name="Goker M."/>
            <person name="Ovchinikova G."/>
            <person name="Pati A."/>
            <person name="Ivanova N."/>
            <person name="Mavromatis K."/>
            <person name="Chen A."/>
            <person name="Palaniappan K."/>
            <person name="Land M."/>
            <person name="Hauser L."/>
            <person name="Chang Y.J."/>
            <person name="Jeffries C.D."/>
            <person name="Bristow J."/>
            <person name="Eisen J.A."/>
            <person name="Markowitz V."/>
            <person name="Hugenholtz P."/>
            <person name="Kyrpides N.C."/>
            <person name="Klenk H.P."/>
        </authorList>
    </citation>
    <scope>NUCLEOTIDE SEQUENCE [LARGE SCALE GENOMIC DNA]</scope>
    <source>
        <strain evidence="4">DSM 44728 / CIP 108903 / NRRL B-16338 / NBRC 102104 / LLR-40K-21</strain>
    </source>
</reference>
<evidence type="ECO:0000256" key="1">
    <source>
        <dbReference type="SAM" id="MobiDB-lite"/>
    </source>
</evidence>
<keyword evidence="4" id="KW-1185">Reference proteome</keyword>
<dbReference type="InterPro" id="IPR029058">
    <property type="entry name" value="AB_hydrolase_fold"/>
</dbReference>
<dbReference type="Proteomes" id="UP000000844">
    <property type="component" value="Chromosome"/>
</dbReference>
<dbReference type="AlphaFoldDB" id="D3PXP3"/>
<feature type="region of interest" description="Disordered" evidence="1">
    <location>
        <begin position="1"/>
        <end position="26"/>
    </location>
</feature>
<evidence type="ECO:0000313" key="4">
    <source>
        <dbReference type="Proteomes" id="UP000000844"/>
    </source>
</evidence>
<feature type="domain" description="AB hydrolase-1" evidence="2">
    <location>
        <begin position="30"/>
        <end position="248"/>
    </location>
</feature>
<dbReference type="GO" id="GO:0003824">
    <property type="term" value="F:catalytic activity"/>
    <property type="evidence" value="ECO:0007669"/>
    <property type="project" value="UniProtKB-ARBA"/>
</dbReference>
<dbReference type="RefSeq" id="WP_013018944.1">
    <property type="nucleotide sequence ID" value="NC_013947.1"/>
</dbReference>
<gene>
    <name evidence="3" type="ordered locus">Snas_3716</name>
</gene>
<accession>D3PXP3</accession>
<name>D3PXP3_STANL</name>
<evidence type="ECO:0000313" key="3">
    <source>
        <dbReference type="EMBL" id="ADD43373.1"/>
    </source>
</evidence>
<protein>
    <recommendedName>
        <fullName evidence="2">AB hydrolase-1 domain-containing protein</fullName>
    </recommendedName>
</protein>
<dbReference type="InterPro" id="IPR052897">
    <property type="entry name" value="Sec-Metab_Biosynth_Hydrolase"/>
</dbReference>
<dbReference type="SUPFAM" id="SSF53474">
    <property type="entry name" value="alpha/beta-Hydrolases"/>
    <property type="match status" value="1"/>
</dbReference>
<dbReference type="HOGENOM" id="CLU_046066_2_0_11"/>
<dbReference type="EMBL" id="CP001778">
    <property type="protein sequence ID" value="ADD43373.1"/>
    <property type="molecule type" value="Genomic_DNA"/>
</dbReference>
<sequence length="260" mass="26801">MAAGSTLIAGSAMADPDTSSGKTRRPRPTIVLVHGAFTDASSWHGVIGRLQDAGYTVIAPANPLRDLTSDSAYIAAVVKSVKGPVVLAGHSYGGAVITNAAREADNVTGLVYLAAFAPDEGESPGSISADYPETPIGQSLAPLPLPDGTADLLIAPDKFHHVFAQDIPAADAARLASAQRPIAEAAFGGKTGEPAWKSLPSWFLVATEDHAIHPDAQRDMAERAHAKKTVKVASGHAVSLSHPGKVAALIRTAAKQARDS</sequence>
<dbReference type="KEGG" id="sna:Snas_3716"/>
<dbReference type="eggNOG" id="COG1073">
    <property type="taxonomic scope" value="Bacteria"/>
</dbReference>
<dbReference type="PANTHER" id="PTHR37017:SF11">
    <property type="entry name" value="ESTERASE_LIPASE_THIOESTERASE DOMAIN-CONTAINING PROTEIN"/>
    <property type="match status" value="1"/>
</dbReference>
<evidence type="ECO:0000259" key="2">
    <source>
        <dbReference type="Pfam" id="PF12697"/>
    </source>
</evidence>
<proteinExistence type="predicted"/>
<dbReference type="PANTHER" id="PTHR37017">
    <property type="entry name" value="AB HYDROLASE-1 DOMAIN-CONTAINING PROTEIN-RELATED"/>
    <property type="match status" value="1"/>
</dbReference>
<dbReference type="STRING" id="446470.Snas_3716"/>
<dbReference type="InterPro" id="IPR000073">
    <property type="entry name" value="AB_hydrolase_1"/>
</dbReference>
<dbReference type="ESTHER" id="stanl-d3pxp3">
    <property type="family name" value="6_AlphaBeta_hydrolase"/>
</dbReference>
<dbReference type="Pfam" id="PF12697">
    <property type="entry name" value="Abhydrolase_6"/>
    <property type="match status" value="1"/>
</dbReference>